<dbReference type="PROSITE" id="PS50024">
    <property type="entry name" value="SEA"/>
    <property type="match status" value="1"/>
</dbReference>
<dbReference type="Proteomes" id="UP000053872">
    <property type="component" value="Unassembled WGS sequence"/>
</dbReference>
<dbReference type="InterPro" id="IPR036364">
    <property type="entry name" value="SEA_dom_sf"/>
</dbReference>
<gene>
    <name evidence="2" type="ORF">A306_00006789</name>
</gene>
<sequence length="449" mass="47770">MGRGVDALCSLGAASWALPMASPRQSWGLRPLDPRNIAACQAKMMLHGEREGAADVALGPAARVAAAASGLRCKAVLVLAVCLSATVLPYSLGALAAPIHGSLAPSHTWPSSPASWRRTSDDVVVTRGDLLTQPEVHEDGGMLVGSAGTPGCCLDVADVSCGANDKGQNLGMPAMATARSCSGQKQELPHVLPLQFRLLGVTYTAALSNSSSGRYRQLEEEVRLLLNQVLSSYETFLQANVLEFLNGSVVVRGEALFRGDNPAPTSSHLIRTLVTAASRGRRPFSWQLEPRSVQSGGFSLENLEPEKLSFSLTAFQLGRSRIEALESLTSEVTRCLSAHYPVRNVGITQLRDLHGHLEIDGDIYLDTIVHTDVAEVLQAMTALANCSVDLLSLSVEGKDSPWVRWGSLPALLPLTCVSCPFRNQASPPGLPILLPHHQQTLQQAPSGSA</sequence>
<comment type="caution">
    <text evidence="2">The sequence shown here is derived from an EMBL/GenBank/DDBJ whole genome shotgun (WGS) entry which is preliminary data.</text>
</comment>
<dbReference type="Pfam" id="PF01390">
    <property type="entry name" value="SEA"/>
    <property type="match status" value="1"/>
</dbReference>
<keyword evidence="3" id="KW-1185">Reference proteome</keyword>
<dbReference type="EMBL" id="AKCR02000033">
    <property type="protein sequence ID" value="PKK25394.1"/>
    <property type="molecule type" value="Genomic_DNA"/>
</dbReference>
<dbReference type="Gene3D" id="3.30.70.960">
    <property type="entry name" value="SEA domain"/>
    <property type="match status" value="1"/>
</dbReference>
<protein>
    <submittedName>
        <fullName evidence="2">Putative LOC102098806</fullName>
    </submittedName>
</protein>
<evidence type="ECO:0000313" key="3">
    <source>
        <dbReference type="Proteomes" id="UP000053872"/>
    </source>
</evidence>
<dbReference type="AlphaFoldDB" id="A0A2I0M6U8"/>
<feature type="domain" description="SEA" evidence="1">
    <location>
        <begin position="188"/>
        <end position="317"/>
    </location>
</feature>
<proteinExistence type="predicted"/>
<name>A0A2I0M6U8_COLLI</name>
<dbReference type="SUPFAM" id="SSF82671">
    <property type="entry name" value="SEA domain"/>
    <property type="match status" value="1"/>
</dbReference>
<organism evidence="2 3">
    <name type="scientific">Columba livia</name>
    <name type="common">Rock dove</name>
    <dbReference type="NCBI Taxonomy" id="8932"/>
    <lineage>
        <taxon>Eukaryota</taxon>
        <taxon>Metazoa</taxon>
        <taxon>Chordata</taxon>
        <taxon>Craniata</taxon>
        <taxon>Vertebrata</taxon>
        <taxon>Euteleostomi</taxon>
        <taxon>Archelosauria</taxon>
        <taxon>Archosauria</taxon>
        <taxon>Dinosauria</taxon>
        <taxon>Saurischia</taxon>
        <taxon>Theropoda</taxon>
        <taxon>Coelurosauria</taxon>
        <taxon>Aves</taxon>
        <taxon>Neognathae</taxon>
        <taxon>Neoaves</taxon>
        <taxon>Columbimorphae</taxon>
        <taxon>Columbiformes</taxon>
        <taxon>Columbidae</taxon>
        <taxon>Columba</taxon>
    </lineage>
</organism>
<dbReference type="InterPro" id="IPR000082">
    <property type="entry name" value="SEA_dom"/>
</dbReference>
<evidence type="ECO:0000313" key="2">
    <source>
        <dbReference type="EMBL" id="PKK25394.1"/>
    </source>
</evidence>
<dbReference type="InParanoid" id="A0A2I0M6U8"/>
<reference evidence="2 3" key="1">
    <citation type="journal article" date="2013" name="Science">
        <title>Genomic diversity and evolution of the head crest in the rock pigeon.</title>
        <authorList>
            <person name="Shapiro M.D."/>
            <person name="Kronenberg Z."/>
            <person name="Li C."/>
            <person name="Domyan E.T."/>
            <person name="Pan H."/>
            <person name="Campbell M."/>
            <person name="Tan H."/>
            <person name="Huff C.D."/>
            <person name="Hu H."/>
            <person name="Vickrey A.I."/>
            <person name="Nielsen S.C."/>
            <person name="Stringham S.A."/>
            <person name="Hu H."/>
            <person name="Willerslev E."/>
            <person name="Gilbert M.T."/>
            <person name="Yandell M."/>
            <person name="Zhang G."/>
            <person name="Wang J."/>
        </authorList>
    </citation>
    <scope>NUCLEOTIDE SEQUENCE [LARGE SCALE GENOMIC DNA]</scope>
    <source>
        <tissue evidence="2">Blood</tissue>
    </source>
</reference>
<evidence type="ECO:0000259" key="1">
    <source>
        <dbReference type="PROSITE" id="PS50024"/>
    </source>
</evidence>
<accession>A0A2I0M6U8</accession>